<dbReference type="PANTHER" id="PTHR33223">
    <property type="entry name" value="CCHC-TYPE DOMAIN-CONTAINING PROTEIN"/>
    <property type="match status" value="1"/>
</dbReference>
<feature type="region of interest" description="Disordered" evidence="1">
    <location>
        <begin position="545"/>
        <end position="576"/>
    </location>
</feature>
<feature type="region of interest" description="Disordered" evidence="1">
    <location>
        <begin position="421"/>
        <end position="445"/>
    </location>
</feature>
<dbReference type="Gene3D" id="2.40.70.10">
    <property type="entry name" value="Acid Proteases"/>
    <property type="match status" value="1"/>
</dbReference>
<dbReference type="AlphaFoldDB" id="A0AAD8SXL4"/>
<dbReference type="Pfam" id="PF03732">
    <property type="entry name" value="Retrotrans_gag"/>
    <property type="match status" value="1"/>
</dbReference>
<gene>
    <name evidence="3" type="ORF">QYE76_053798</name>
</gene>
<feature type="compositionally biased region" description="Basic and acidic residues" evidence="1">
    <location>
        <begin position="435"/>
        <end position="445"/>
    </location>
</feature>
<accession>A0AAD8SXL4</accession>
<proteinExistence type="predicted"/>
<feature type="domain" description="Retrotransposon gag" evidence="2">
    <location>
        <begin position="295"/>
        <end position="384"/>
    </location>
</feature>
<feature type="compositionally biased region" description="Low complexity" evidence="1">
    <location>
        <begin position="549"/>
        <end position="560"/>
    </location>
</feature>
<dbReference type="InterPro" id="IPR021109">
    <property type="entry name" value="Peptidase_aspartic_dom_sf"/>
</dbReference>
<evidence type="ECO:0000313" key="4">
    <source>
        <dbReference type="Proteomes" id="UP001231189"/>
    </source>
</evidence>
<feature type="compositionally biased region" description="Polar residues" evidence="1">
    <location>
        <begin position="462"/>
        <end position="478"/>
    </location>
</feature>
<sequence>MASVCSPRRQLAPTVGHEVALAGVHIRAGILNINGERTVSALVQRIYNMDFINDNAGCFANGGKFPQNGRTIEFGSIRVYFGTVRQRLSPVLVAPDPPRWLCAGRAAGSVEVMMAGAVNTGKGAVEQGDERAASTRAAKPPLERDAGVAGASSAPPATPLQAAMHTLATPIAQNIDPAKAQEELEATRKALLTGGADIIRAQRELNLTLREYNAAHGFASVSAHAARMPENRLKARNLDQDLRKEVLAGKSASVSLPRDTRTYDGTTKPEDWLADYVTAVYVAGGGVNRRWAVRIIPSYLVGPARIWLNNLPAGSINGWLDFEEAFVNNFSSTYKRPNRPQQLALCQQRAGEPDRDYLTRWNSMRNTCEGVIEAQAIAWFSQGCRRGSPLWQRLQRSMPTTLAEMIRVADSYALGDPMQPAVQAEPEQSNPHQQQYRDNRNNKRREDFPDRRYASQQVAAVQENYDASGSQRQKTGSQPWAGPKKQWVEKKPWGQKKNWQEPVKYTMEAAMDQPCRWHTPNPEHPSNHLTKDCSWTKFLMQKGAVKDAQAPGGPVQQQQQLPPPPPLTGANALPVQPQPNRQQYQQVNRVEQNNDRPPPPAPLGRNVYEDPHLCCVVFVTEPMDRQSVHRRSMEVNAVMPAVPKYMLWSDQEITWSFKDHPKIMPNPGGYALVVDPIMKGPETRVKFSKVLIDNGSSINIMYKHTMRTLGITENMLQPTHTTFHGIVPGLSCAPIGKVRVDVSFGGRDNCRVENLEFEVVDLDSPYHALLGRPALAAFMASTHTAYLKMKMPAP</sequence>
<name>A0AAD8SXL4_LOLMU</name>
<evidence type="ECO:0000259" key="2">
    <source>
        <dbReference type="Pfam" id="PF03732"/>
    </source>
</evidence>
<evidence type="ECO:0000256" key="1">
    <source>
        <dbReference type="SAM" id="MobiDB-lite"/>
    </source>
</evidence>
<dbReference type="Proteomes" id="UP001231189">
    <property type="component" value="Unassembled WGS sequence"/>
</dbReference>
<dbReference type="PANTHER" id="PTHR33223:SF6">
    <property type="entry name" value="CCHC-TYPE DOMAIN-CONTAINING PROTEIN"/>
    <property type="match status" value="1"/>
</dbReference>
<feature type="region of interest" description="Disordered" evidence="1">
    <location>
        <begin position="462"/>
        <end position="496"/>
    </location>
</feature>
<comment type="caution">
    <text evidence="3">The sequence shown here is derived from an EMBL/GenBank/DDBJ whole genome shotgun (WGS) entry which is preliminary data.</text>
</comment>
<evidence type="ECO:0000313" key="3">
    <source>
        <dbReference type="EMBL" id="KAK1665639.1"/>
    </source>
</evidence>
<protein>
    <recommendedName>
        <fullName evidence="2">Retrotransposon gag domain-containing protein</fullName>
    </recommendedName>
</protein>
<organism evidence="3 4">
    <name type="scientific">Lolium multiflorum</name>
    <name type="common">Italian ryegrass</name>
    <name type="synonym">Lolium perenne subsp. multiflorum</name>
    <dbReference type="NCBI Taxonomy" id="4521"/>
    <lineage>
        <taxon>Eukaryota</taxon>
        <taxon>Viridiplantae</taxon>
        <taxon>Streptophyta</taxon>
        <taxon>Embryophyta</taxon>
        <taxon>Tracheophyta</taxon>
        <taxon>Spermatophyta</taxon>
        <taxon>Magnoliopsida</taxon>
        <taxon>Liliopsida</taxon>
        <taxon>Poales</taxon>
        <taxon>Poaceae</taxon>
        <taxon>BOP clade</taxon>
        <taxon>Pooideae</taxon>
        <taxon>Poodae</taxon>
        <taxon>Poeae</taxon>
        <taxon>Poeae Chloroplast Group 2 (Poeae type)</taxon>
        <taxon>Loliodinae</taxon>
        <taxon>Loliinae</taxon>
        <taxon>Lolium</taxon>
    </lineage>
</organism>
<feature type="region of interest" description="Disordered" evidence="1">
    <location>
        <begin position="123"/>
        <end position="157"/>
    </location>
</feature>
<dbReference type="CDD" id="cd00303">
    <property type="entry name" value="retropepsin_like"/>
    <property type="match status" value="1"/>
</dbReference>
<reference evidence="3" key="1">
    <citation type="submission" date="2023-07" db="EMBL/GenBank/DDBJ databases">
        <title>A chromosome-level genome assembly of Lolium multiflorum.</title>
        <authorList>
            <person name="Chen Y."/>
            <person name="Copetti D."/>
            <person name="Kolliker R."/>
            <person name="Studer B."/>
        </authorList>
    </citation>
    <scope>NUCLEOTIDE SEQUENCE</scope>
    <source>
        <strain evidence="3">02402/16</strain>
        <tissue evidence="3">Leaf</tissue>
    </source>
</reference>
<keyword evidence="4" id="KW-1185">Reference proteome</keyword>
<dbReference type="EMBL" id="JAUUTY010000003">
    <property type="protein sequence ID" value="KAK1665639.1"/>
    <property type="molecule type" value="Genomic_DNA"/>
</dbReference>
<dbReference type="InterPro" id="IPR005162">
    <property type="entry name" value="Retrotrans_gag_dom"/>
</dbReference>